<accession>W4SB73</accession>
<gene>
    <name evidence="1" type="ORF">XPR_0465</name>
</gene>
<evidence type="ECO:0000313" key="1">
    <source>
        <dbReference type="EMBL" id="GAE53830.1"/>
    </source>
</evidence>
<name>W4SB73_9XANT</name>
<sequence>MEIDDDRQCGAALWGVDEGRKIAGRRFQGVGGALDAGHQRLGVGGLALVVQELVDRIGNGRLLPGFGRRELFDGLGFERIVGLGQVVHVVVGTDGADDVGEGVDDRVGLAVLCHVRVSVD</sequence>
<dbReference type="Proteomes" id="UP000019084">
    <property type="component" value="Unassembled WGS sequence"/>
</dbReference>
<organism evidence="1 2">
    <name type="scientific">Xanthomonas arboricola pv. pruni MAFF 301420</name>
    <dbReference type="NCBI Taxonomy" id="1418095"/>
    <lineage>
        <taxon>Bacteria</taxon>
        <taxon>Pseudomonadati</taxon>
        <taxon>Pseudomonadota</taxon>
        <taxon>Gammaproteobacteria</taxon>
        <taxon>Lysobacterales</taxon>
        <taxon>Lysobacteraceae</taxon>
        <taxon>Xanthomonas</taxon>
    </lineage>
</organism>
<comment type="caution">
    <text evidence="1">The sequence shown here is derived from an EMBL/GenBank/DDBJ whole genome shotgun (WGS) entry which is preliminary data.</text>
</comment>
<dbReference type="EMBL" id="BAVC01000026">
    <property type="protein sequence ID" value="GAE53830.1"/>
    <property type="molecule type" value="Genomic_DNA"/>
</dbReference>
<evidence type="ECO:0000313" key="2">
    <source>
        <dbReference type="Proteomes" id="UP000019084"/>
    </source>
</evidence>
<proteinExistence type="predicted"/>
<reference evidence="1 2" key="1">
    <citation type="submission" date="2014-01" db="EMBL/GenBank/DDBJ databases">
        <title>Genome sequence and analysis of Xanthomonas arboricola pv. pruni.</title>
        <authorList>
            <person name="Fujikawa T."/>
            <person name="Nakazono-Nagaoka E."/>
        </authorList>
    </citation>
    <scope>NUCLEOTIDE SEQUENCE [LARGE SCALE GENOMIC DNA]</scope>
    <source>
        <strain evidence="2">MAFF 301420</strain>
    </source>
</reference>
<dbReference type="AlphaFoldDB" id="W4SB73"/>
<protein>
    <submittedName>
        <fullName evidence="1">Uncharacterized protein</fullName>
    </submittedName>
</protein>